<organism evidence="2 3">
    <name type="scientific">Nocardioides jishulii</name>
    <dbReference type="NCBI Taxonomy" id="2575440"/>
    <lineage>
        <taxon>Bacteria</taxon>
        <taxon>Bacillati</taxon>
        <taxon>Actinomycetota</taxon>
        <taxon>Actinomycetes</taxon>
        <taxon>Propionibacteriales</taxon>
        <taxon>Nocardioidaceae</taxon>
        <taxon>Nocardioides</taxon>
    </lineage>
</organism>
<dbReference type="Gene3D" id="3.40.50.261">
    <property type="entry name" value="Succinyl-CoA synthetase domains"/>
    <property type="match status" value="2"/>
</dbReference>
<dbReference type="InterPro" id="IPR043938">
    <property type="entry name" value="Ligase_CoA_dom"/>
</dbReference>
<dbReference type="Proteomes" id="UP000307808">
    <property type="component" value="Unassembled WGS sequence"/>
</dbReference>
<feature type="domain" description="CoA-binding" evidence="1">
    <location>
        <begin position="18"/>
        <end position="113"/>
    </location>
</feature>
<dbReference type="InterPro" id="IPR003781">
    <property type="entry name" value="CoA-bd"/>
</dbReference>
<dbReference type="Gene3D" id="3.40.50.720">
    <property type="entry name" value="NAD(P)-binding Rossmann-like Domain"/>
    <property type="match status" value="1"/>
</dbReference>
<dbReference type="RefSeq" id="WP_137064125.1">
    <property type="nucleotide sequence ID" value="NZ_CP040748.1"/>
</dbReference>
<evidence type="ECO:0000259" key="1">
    <source>
        <dbReference type="SMART" id="SM00881"/>
    </source>
</evidence>
<reference evidence="2 3" key="1">
    <citation type="submission" date="2019-04" db="EMBL/GenBank/DDBJ databases">
        <authorList>
            <person name="Dong K."/>
        </authorList>
    </citation>
    <scope>NUCLEOTIDE SEQUENCE [LARGE SCALE GENOMIC DNA]</scope>
    <source>
        <strain evidence="3">dk3543</strain>
    </source>
</reference>
<dbReference type="GO" id="GO:0043758">
    <property type="term" value="F:acetate-CoA ligase (ADP-forming) activity"/>
    <property type="evidence" value="ECO:0007669"/>
    <property type="project" value="InterPro"/>
</dbReference>
<dbReference type="Pfam" id="PF13607">
    <property type="entry name" value="Succ_CoA_lig"/>
    <property type="match status" value="1"/>
</dbReference>
<dbReference type="InterPro" id="IPR016102">
    <property type="entry name" value="Succinyl-CoA_synth-like"/>
</dbReference>
<protein>
    <recommendedName>
        <fullName evidence="1">CoA-binding domain-containing protein</fullName>
    </recommendedName>
</protein>
<keyword evidence="3" id="KW-1185">Reference proteome</keyword>
<evidence type="ECO:0000313" key="2">
    <source>
        <dbReference type="EMBL" id="TKI63660.1"/>
    </source>
</evidence>
<evidence type="ECO:0000313" key="3">
    <source>
        <dbReference type="Proteomes" id="UP000307808"/>
    </source>
</evidence>
<name>A0A4U2YRB6_9ACTN</name>
<dbReference type="PANTHER" id="PTHR42793:SF4">
    <property type="entry name" value="BLL6376 PROTEIN"/>
    <property type="match status" value="1"/>
</dbReference>
<dbReference type="OrthoDB" id="190266at2"/>
<dbReference type="AlphaFoldDB" id="A0A4U2YRB6"/>
<dbReference type="Pfam" id="PF13380">
    <property type="entry name" value="CoA_binding_2"/>
    <property type="match status" value="1"/>
</dbReference>
<dbReference type="PANTHER" id="PTHR42793">
    <property type="entry name" value="COA BINDING DOMAIN CONTAINING PROTEIN"/>
    <property type="match status" value="1"/>
</dbReference>
<dbReference type="SUPFAM" id="SSF52210">
    <property type="entry name" value="Succinyl-CoA synthetase domains"/>
    <property type="match status" value="2"/>
</dbReference>
<sequence>MSAAAAERADVRSVADLYLEPRSIVVLGASSDPAKLSGRPLDYLKRFGYAGDLYAVNPRRDTVQGVPAYPSVADVPGPVDLAVVVVPADKVPDAIEECAAAGVRAATIFASGFSEAPDGVGVEAQERIARAVASSDIRVLGPNCLGSFSLPQKAFATFSTAFDVPGEIPDSPIALVSQSGAVGTFTYSTMTSLGLGVRHFVNTGNEVDVSVVEVLDALVDRDDVDLLLGHLEGFADPIALDRLCARARAAGKPLVLLKAGRTSAGDRAIGAHTGSTGGDDAKFNAILEAHGALRARSMEEMADLAQLLVTGRRAGGPRLSIVTQSGGAGALTTDVAVDLGLVVEPMADASRAEVAALLPFFASTANPLDLTGALINDPSILDRTLEITLASDETDVLLVVLGNSDAAAKELVEICVKHHDATTKPFVVAWTGGTGQARADLLAAGVPTYAEPVRATEAVARLVALSRD</sequence>
<dbReference type="SMART" id="SM00881">
    <property type="entry name" value="CoA_binding"/>
    <property type="match status" value="1"/>
</dbReference>
<dbReference type="EMBL" id="SZPY01000001">
    <property type="protein sequence ID" value="TKI63660.1"/>
    <property type="molecule type" value="Genomic_DNA"/>
</dbReference>
<proteinExistence type="predicted"/>
<comment type="caution">
    <text evidence="2">The sequence shown here is derived from an EMBL/GenBank/DDBJ whole genome shotgun (WGS) entry which is preliminary data.</text>
</comment>
<dbReference type="Pfam" id="PF19045">
    <property type="entry name" value="Ligase_CoA_2"/>
    <property type="match status" value="1"/>
</dbReference>
<dbReference type="InterPro" id="IPR036291">
    <property type="entry name" value="NAD(P)-bd_dom_sf"/>
</dbReference>
<dbReference type="SUPFAM" id="SSF51735">
    <property type="entry name" value="NAD(P)-binding Rossmann-fold domains"/>
    <property type="match status" value="1"/>
</dbReference>
<gene>
    <name evidence="2" type="ORF">FC770_00250</name>
</gene>
<dbReference type="InterPro" id="IPR032875">
    <property type="entry name" value="Succ_CoA_lig_flav_dom"/>
</dbReference>
<accession>A0A4U2YRB6</accession>